<feature type="transmembrane region" description="Helical" evidence="1">
    <location>
        <begin position="30"/>
        <end position="59"/>
    </location>
</feature>
<gene>
    <name evidence="2" type="ORF">SAMN00120144_3312</name>
</gene>
<name>A0A1W1VHI9_9BACT</name>
<evidence type="ECO:0000256" key="1">
    <source>
        <dbReference type="SAM" id="Phobius"/>
    </source>
</evidence>
<keyword evidence="1" id="KW-0472">Membrane</keyword>
<evidence type="ECO:0000313" key="2">
    <source>
        <dbReference type="EMBL" id="SMB92855.1"/>
    </source>
</evidence>
<organism evidence="2 3">
    <name type="scientific">Hymenobacter roseosalivarius DSM 11622</name>
    <dbReference type="NCBI Taxonomy" id="645990"/>
    <lineage>
        <taxon>Bacteria</taxon>
        <taxon>Pseudomonadati</taxon>
        <taxon>Bacteroidota</taxon>
        <taxon>Cytophagia</taxon>
        <taxon>Cytophagales</taxon>
        <taxon>Hymenobacteraceae</taxon>
        <taxon>Hymenobacter</taxon>
    </lineage>
</organism>
<keyword evidence="1" id="KW-0812">Transmembrane</keyword>
<evidence type="ECO:0000313" key="3">
    <source>
        <dbReference type="Proteomes" id="UP000192266"/>
    </source>
</evidence>
<keyword evidence="3" id="KW-1185">Reference proteome</keyword>
<dbReference type="Proteomes" id="UP000192266">
    <property type="component" value="Unassembled WGS sequence"/>
</dbReference>
<keyword evidence="1" id="KW-1133">Transmembrane helix</keyword>
<dbReference type="EMBL" id="FWWW01000061">
    <property type="protein sequence ID" value="SMB92855.1"/>
    <property type="molecule type" value="Genomic_DNA"/>
</dbReference>
<dbReference type="STRING" id="645990.SAMN00120144_3312"/>
<dbReference type="AlphaFoldDB" id="A0A1W1VHI9"/>
<proteinExistence type="predicted"/>
<sequence>MLYGVKPVIVAVVGQALWSLGPSALKTWPLALLAAGALVLGLLGVNELLLLFGVGIGALA</sequence>
<reference evidence="2 3" key="1">
    <citation type="submission" date="2017-04" db="EMBL/GenBank/DDBJ databases">
        <authorList>
            <person name="Afonso C.L."/>
            <person name="Miller P.J."/>
            <person name="Scott M.A."/>
            <person name="Spackman E."/>
            <person name="Goraichik I."/>
            <person name="Dimitrov K.M."/>
            <person name="Suarez D.L."/>
            <person name="Swayne D.E."/>
        </authorList>
    </citation>
    <scope>NUCLEOTIDE SEQUENCE [LARGE SCALE GENOMIC DNA]</scope>
    <source>
        <strain evidence="2 3">DSM 11622</strain>
    </source>
</reference>
<protein>
    <submittedName>
        <fullName evidence="2">Chromate transport protein</fullName>
    </submittedName>
</protein>
<accession>A0A1W1VHI9</accession>